<comment type="caution">
    <text evidence="1">The sequence shown here is derived from an EMBL/GenBank/DDBJ whole genome shotgun (WGS) entry which is preliminary data.</text>
</comment>
<sequence>MELKDHMLARLRSKAARVPSHQCGDRVRYRQRNELYQTETEWFNPIHIVTSIVESSVMLRIQCAQNEDMQQRRICQRSELRIACRNNGGSITVRKVVFKHGYAGFDSTHSKQEVYYAHAFECHAFTLALSFSIPLPRER</sequence>
<dbReference type="EMBL" id="BGZK01001099">
    <property type="protein sequence ID" value="GBP71185.1"/>
    <property type="molecule type" value="Genomic_DNA"/>
</dbReference>
<keyword evidence="2" id="KW-1185">Reference proteome</keyword>
<dbReference type="Proteomes" id="UP000299102">
    <property type="component" value="Unassembled WGS sequence"/>
</dbReference>
<proteinExistence type="predicted"/>
<dbReference type="AlphaFoldDB" id="A0A4C1Y9Q3"/>
<reference evidence="1 2" key="1">
    <citation type="journal article" date="2019" name="Commun. Biol.">
        <title>The bagworm genome reveals a unique fibroin gene that provides high tensile strength.</title>
        <authorList>
            <person name="Kono N."/>
            <person name="Nakamura H."/>
            <person name="Ohtoshi R."/>
            <person name="Tomita M."/>
            <person name="Numata K."/>
            <person name="Arakawa K."/>
        </authorList>
    </citation>
    <scope>NUCLEOTIDE SEQUENCE [LARGE SCALE GENOMIC DNA]</scope>
</reference>
<name>A0A4C1Y9Q3_EUMVA</name>
<accession>A0A4C1Y9Q3</accession>
<evidence type="ECO:0000313" key="1">
    <source>
        <dbReference type="EMBL" id="GBP71185.1"/>
    </source>
</evidence>
<evidence type="ECO:0000313" key="2">
    <source>
        <dbReference type="Proteomes" id="UP000299102"/>
    </source>
</evidence>
<protein>
    <submittedName>
        <fullName evidence="1">Uncharacterized protein</fullName>
    </submittedName>
</protein>
<organism evidence="1 2">
    <name type="scientific">Eumeta variegata</name>
    <name type="common">Bagworm moth</name>
    <name type="synonym">Eumeta japonica</name>
    <dbReference type="NCBI Taxonomy" id="151549"/>
    <lineage>
        <taxon>Eukaryota</taxon>
        <taxon>Metazoa</taxon>
        <taxon>Ecdysozoa</taxon>
        <taxon>Arthropoda</taxon>
        <taxon>Hexapoda</taxon>
        <taxon>Insecta</taxon>
        <taxon>Pterygota</taxon>
        <taxon>Neoptera</taxon>
        <taxon>Endopterygota</taxon>
        <taxon>Lepidoptera</taxon>
        <taxon>Glossata</taxon>
        <taxon>Ditrysia</taxon>
        <taxon>Tineoidea</taxon>
        <taxon>Psychidae</taxon>
        <taxon>Oiketicinae</taxon>
        <taxon>Eumeta</taxon>
    </lineage>
</organism>
<gene>
    <name evidence="1" type="ORF">EVAR_89532_1</name>
</gene>